<evidence type="ECO:0000256" key="9">
    <source>
        <dbReference type="SAM" id="MobiDB-lite"/>
    </source>
</evidence>
<dbReference type="InterPro" id="IPR010548">
    <property type="entry name" value="BNIP3"/>
</dbReference>
<dbReference type="GO" id="GO:0042802">
    <property type="term" value="F:identical protein binding"/>
    <property type="evidence" value="ECO:0007669"/>
    <property type="project" value="UniProtKB-ARBA"/>
</dbReference>
<accession>A0AAD8AEF4</accession>
<evidence type="ECO:0000256" key="3">
    <source>
        <dbReference type="ARBA" id="ARBA00007710"/>
    </source>
</evidence>
<dbReference type="GO" id="GO:0043065">
    <property type="term" value="P:positive regulation of apoptotic process"/>
    <property type="evidence" value="ECO:0007669"/>
    <property type="project" value="InterPro"/>
</dbReference>
<keyword evidence="7" id="KW-0496">Mitochondrion</keyword>
<name>A0AAD8AEF4_DIPPU</name>
<keyword evidence="11" id="KW-1185">Reference proteome</keyword>
<comment type="subcellular location">
    <subcellularLocation>
        <location evidence="1">Membrane</location>
        <topology evidence="1">Single-pass membrane protein</topology>
    </subcellularLocation>
    <subcellularLocation>
        <location evidence="2">Mitochondrion membrane</location>
    </subcellularLocation>
</comment>
<reference evidence="10" key="2">
    <citation type="submission" date="2023-05" db="EMBL/GenBank/DDBJ databases">
        <authorList>
            <person name="Fouks B."/>
        </authorList>
    </citation>
    <scope>NUCLEOTIDE SEQUENCE</scope>
    <source>
        <strain evidence="10">Stay&amp;Tobe</strain>
        <tissue evidence="10">Testes</tissue>
    </source>
</reference>
<proteinExistence type="inferred from homology"/>
<evidence type="ECO:0000256" key="4">
    <source>
        <dbReference type="ARBA" id="ARBA00022692"/>
    </source>
</evidence>
<dbReference type="EMBL" id="JASPKZ010001596">
    <property type="protein sequence ID" value="KAJ9597618.1"/>
    <property type="molecule type" value="Genomic_DNA"/>
</dbReference>
<evidence type="ECO:0000256" key="8">
    <source>
        <dbReference type="ARBA" id="ARBA00023136"/>
    </source>
</evidence>
<sequence>MTSTPKSSNEDILGESWVELNVSPMSSSHTPDRVTPLPFSSGEEYLKLLREAQRESNQSSARVSLSSSRRDSPRE</sequence>
<protein>
    <submittedName>
        <fullName evidence="10">Uncharacterized protein</fullName>
    </submittedName>
</protein>
<keyword evidence="6" id="KW-1133">Transmembrane helix</keyword>
<evidence type="ECO:0000256" key="1">
    <source>
        <dbReference type="ARBA" id="ARBA00004167"/>
    </source>
</evidence>
<reference evidence="10" key="1">
    <citation type="journal article" date="2023" name="IScience">
        <title>Live-bearing cockroach genome reveals convergent evolutionary mechanisms linked to viviparity in insects and beyond.</title>
        <authorList>
            <person name="Fouks B."/>
            <person name="Harrison M.C."/>
            <person name="Mikhailova A.A."/>
            <person name="Marchal E."/>
            <person name="English S."/>
            <person name="Carruthers M."/>
            <person name="Jennings E.C."/>
            <person name="Chiamaka E.L."/>
            <person name="Frigard R.A."/>
            <person name="Pippel M."/>
            <person name="Attardo G.M."/>
            <person name="Benoit J.B."/>
            <person name="Bornberg-Bauer E."/>
            <person name="Tobe S.S."/>
        </authorList>
    </citation>
    <scope>NUCLEOTIDE SEQUENCE</scope>
    <source>
        <strain evidence="10">Stay&amp;Tobe</strain>
    </source>
</reference>
<keyword evidence="8" id="KW-0472">Membrane</keyword>
<dbReference type="GO" id="GO:0031966">
    <property type="term" value="C:mitochondrial membrane"/>
    <property type="evidence" value="ECO:0007669"/>
    <property type="project" value="UniProtKB-SubCell"/>
</dbReference>
<feature type="compositionally biased region" description="Low complexity" evidence="9">
    <location>
        <begin position="56"/>
        <end position="67"/>
    </location>
</feature>
<dbReference type="AlphaFoldDB" id="A0AAD8AEF4"/>
<evidence type="ECO:0000256" key="2">
    <source>
        <dbReference type="ARBA" id="ARBA00004325"/>
    </source>
</evidence>
<feature type="non-terminal residue" evidence="10">
    <location>
        <position position="1"/>
    </location>
</feature>
<dbReference type="Pfam" id="PF06553">
    <property type="entry name" value="BNIP3"/>
    <property type="match status" value="1"/>
</dbReference>
<evidence type="ECO:0000256" key="7">
    <source>
        <dbReference type="ARBA" id="ARBA00023128"/>
    </source>
</evidence>
<dbReference type="Proteomes" id="UP001233999">
    <property type="component" value="Unassembled WGS sequence"/>
</dbReference>
<evidence type="ECO:0000256" key="5">
    <source>
        <dbReference type="ARBA" id="ARBA00022703"/>
    </source>
</evidence>
<comment type="caution">
    <text evidence="10">The sequence shown here is derived from an EMBL/GenBank/DDBJ whole genome shotgun (WGS) entry which is preliminary data.</text>
</comment>
<evidence type="ECO:0000313" key="10">
    <source>
        <dbReference type="EMBL" id="KAJ9597618.1"/>
    </source>
</evidence>
<gene>
    <name evidence="10" type="ORF">L9F63_011524</name>
</gene>
<evidence type="ECO:0000313" key="11">
    <source>
        <dbReference type="Proteomes" id="UP001233999"/>
    </source>
</evidence>
<comment type="similarity">
    <text evidence="3">Belongs to the NIP3 family.</text>
</comment>
<keyword evidence="4" id="KW-0812">Transmembrane</keyword>
<keyword evidence="5" id="KW-0053">Apoptosis</keyword>
<organism evidence="10 11">
    <name type="scientific">Diploptera punctata</name>
    <name type="common">Pacific beetle cockroach</name>
    <dbReference type="NCBI Taxonomy" id="6984"/>
    <lineage>
        <taxon>Eukaryota</taxon>
        <taxon>Metazoa</taxon>
        <taxon>Ecdysozoa</taxon>
        <taxon>Arthropoda</taxon>
        <taxon>Hexapoda</taxon>
        <taxon>Insecta</taxon>
        <taxon>Pterygota</taxon>
        <taxon>Neoptera</taxon>
        <taxon>Polyneoptera</taxon>
        <taxon>Dictyoptera</taxon>
        <taxon>Blattodea</taxon>
        <taxon>Blaberoidea</taxon>
        <taxon>Blaberidae</taxon>
        <taxon>Diplopterinae</taxon>
        <taxon>Diploptera</taxon>
    </lineage>
</organism>
<evidence type="ECO:0000256" key="6">
    <source>
        <dbReference type="ARBA" id="ARBA00022989"/>
    </source>
</evidence>
<feature type="region of interest" description="Disordered" evidence="9">
    <location>
        <begin position="52"/>
        <end position="75"/>
    </location>
</feature>
<dbReference type="GO" id="GO:0006915">
    <property type="term" value="P:apoptotic process"/>
    <property type="evidence" value="ECO:0007669"/>
    <property type="project" value="UniProtKB-KW"/>
</dbReference>